<protein>
    <submittedName>
        <fullName evidence="2">Uncharacterized protein</fullName>
    </submittedName>
</protein>
<reference evidence="2" key="1">
    <citation type="submission" date="2022-10" db="EMBL/GenBank/DDBJ databases">
        <title>Determination and structural analysis of whole genome sequence of Sarocladium strictum F4-1.</title>
        <authorList>
            <person name="Hu L."/>
            <person name="Jiang Y."/>
        </authorList>
    </citation>
    <scope>NUCLEOTIDE SEQUENCE</scope>
    <source>
        <strain evidence="2">F4-1</strain>
    </source>
</reference>
<dbReference type="Pfam" id="PF13489">
    <property type="entry name" value="Methyltransf_23"/>
    <property type="match status" value="1"/>
</dbReference>
<evidence type="ECO:0000256" key="1">
    <source>
        <dbReference type="ARBA" id="ARBA00038158"/>
    </source>
</evidence>
<organism evidence="2 3">
    <name type="scientific">Sarocladium strictum</name>
    <name type="common">Black bundle disease fungus</name>
    <name type="synonym">Acremonium strictum</name>
    <dbReference type="NCBI Taxonomy" id="5046"/>
    <lineage>
        <taxon>Eukaryota</taxon>
        <taxon>Fungi</taxon>
        <taxon>Dikarya</taxon>
        <taxon>Ascomycota</taxon>
        <taxon>Pezizomycotina</taxon>
        <taxon>Sordariomycetes</taxon>
        <taxon>Hypocreomycetidae</taxon>
        <taxon>Hypocreales</taxon>
        <taxon>Sarocladiaceae</taxon>
        <taxon>Sarocladium</taxon>
    </lineage>
</organism>
<dbReference type="CDD" id="cd02440">
    <property type="entry name" value="AdoMet_MTases"/>
    <property type="match status" value="1"/>
</dbReference>
<comment type="caution">
    <text evidence="2">The sequence shown here is derived from an EMBL/GenBank/DDBJ whole genome shotgun (WGS) entry which is preliminary data.</text>
</comment>
<dbReference type="SUPFAM" id="SSF53335">
    <property type="entry name" value="S-adenosyl-L-methionine-dependent methyltransferases"/>
    <property type="match status" value="1"/>
</dbReference>
<evidence type="ECO:0000313" key="3">
    <source>
        <dbReference type="Proteomes" id="UP001175261"/>
    </source>
</evidence>
<sequence length="337" mass="38124">MLSQEAMGSRDKGVNQWQRGDTANYSHLACCSPRDGSTSYVTSLASSVLNYKYENGRRYHAYREGTYLMPNDDDEQERMDMGHHIYRLMLGGELGLAPIPKNPPRVLDLGTGTGIWAMDFADEHPASEVLGTDLSPIQPKWTPPNCVFEVDVFESEWAHRRPFDYIHARELGGCISDAPKLFSRAYDALNPGGWFEINATRPGRFLSDDGTDKLAKDAQFWMTNICEGAGKFGKPLDSAHEWAEQLRQAGFVDVKEEIRKVPCGPWPKDPTLKEIGKVQLYQETQLISSYTPAIFSRVLGWEEAEIQVLMAKTKMDLKNPALHLYLPVYFVWGRKPE</sequence>
<gene>
    <name evidence="2" type="ORF">NLU13_3390</name>
</gene>
<comment type="similarity">
    <text evidence="1">Belongs to the methyltransferase superfamily. LaeA methyltransferase family.</text>
</comment>
<dbReference type="Proteomes" id="UP001175261">
    <property type="component" value="Unassembled WGS sequence"/>
</dbReference>
<accession>A0AA39GPN1</accession>
<dbReference type="PANTHER" id="PTHR43591:SF31">
    <property type="entry name" value="LAEA-LIKE, PUTATIVE (AFU_ORTHOLOGUE AFUA_8G01930)-RELATED"/>
    <property type="match status" value="1"/>
</dbReference>
<dbReference type="AlphaFoldDB" id="A0AA39GPN1"/>
<dbReference type="InterPro" id="IPR029063">
    <property type="entry name" value="SAM-dependent_MTases_sf"/>
</dbReference>
<name>A0AA39GPN1_SARSR</name>
<dbReference type="PANTHER" id="PTHR43591">
    <property type="entry name" value="METHYLTRANSFERASE"/>
    <property type="match status" value="1"/>
</dbReference>
<proteinExistence type="inferred from homology"/>
<keyword evidence="3" id="KW-1185">Reference proteome</keyword>
<dbReference type="Gene3D" id="3.40.50.150">
    <property type="entry name" value="Vaccinia Virus protein VP39"/>
    <property type="match status" value="1"/>
</dbReference>
<dbReference type="EMBL" id="JAPDFR010000002">
    <property type="protein sequence ID" value="KAK0389817.1"/>
    <property type="molecule type" value="Genomic_DNA"/>
</dbReference>
<evidence type="ECO:0000313" key="2">
    <source>
        <dbReference type="EMBL" id="KAK0389817.1"/>
    </source>
</evidence>
<dbReference type="GO" id="GO:0008168">
    <property type="term" value="F:methyltransferase activity"/>
    <property type="evidence" value="ECO:0007669"/>
    <property type="project" value="TreeGrafter"/>
</dbReference>